<dbReference type="EMBL" id="HBEY01033088">
    <property type="protein sequence ID" value="CAD8612394.1"/>
    <property type="molecule type" value="Transcribed_RNA"/>
</dbReference>
<dbReference type="AlphaFoldDB" id="A0A7S0Q295"/>
<reference evidence="1" key="1">
    <citation type="submission" date="2021-01" db="EMBL/GenBank/DDBJ databases">
        <authorList>
            <person name="Corre E."/>
            <person name="Pelletier E."/>
            <person name="Niang G."/>
            <person name="Scheremetjew M."/>
            <person name="Finn R."/>
            <person name="Kale V."/>
            <person name="Holt S."/>
            <person name="Cochrane G."/>
            <person name="Meng A."/>
            <person name="Brown T."/>
            <person name="Cohen L."/>
        </authorList>
    </citation>
    <scope>NUCLEOTIDE SEQUENCE</scope>
    <source>
        <strain evidence="1">PLY182g</strain>
    </source>
</reference>
<name>A0A7S0Q295_9EUKA</name>
<gene>
    <name evidence="1" type="ORF">CPEL01642_LOCUS15774</name>
</gene>
<organism evidence="1">
    <name type="scientific">Coccolithus braarudii</name>
    <dbReference type="NCBI Taxonomy" id="221442"/>
    <lineage>
        <taxon>Eukaryota</taxon>
        <taxon>Haptista</taxon>
        <taxon>Haptophyta</taxon>
        <taxon>Prymnesiophyceae</taxon>
        <taxon>Coccolithales</taxon>
        <taxon>Coccolithaceae</taxon>
        <taxon>Coccolithus</taxon>
    </lineage>
</organism>
<accession>A0A7S0Q295</accession>
<proteinExistence type="predicted"/>
<protein>
    <submittedName>
        <fullName evidence="1">Uncharacterized protein</fullName>
    </submittedName>
</protein>
<sequence length="121" mass="12955">MAIKARGGADGVRSKGSAAEGLHKGLQNAQALFGAPFPQSMLEDELVKASNKRPVGLAPTEESHYELYDVLLLEFVCTDEGARRLGGQDVRPRLCARLFLQHTALSPVDRDAADEVHGGGE</sequence>
<evidence type="ECO:0000313" key="1">
    <source>
        <dbReference type="EMBL" id="CAD8612394.1"/>
    </source>
</evidence>